<sequence>MNKLYTEIKSICIIKRCEQALQAKPYSTSDECAIKCCFFFPKGEEFVNTTIPFCSDCWPDQANAYVSDSNPYPEQKNPFRLQSDFAGQLTTKAHHEKEQTLLKKVVLPTNLKFNGLIKSIR</sequence>
<proteinExistence type="predicted"/>
<evidence type="ECO:0000313" key="2">
    <source>
        <dbReference type="Proteomes" id="UP000735302"/>
    </source>
</evidence>
<evidence type="ECO:0000313" key="1">
    <source>
        <dbReference type="EMBL" id="GFO49090.1"/>
    </source>
</evidence>
<name>A0AAV4DY17_9GAST</name>
<keyword evidence="2" id="KW-1185">Reference proteome</keyword>
<protein>
    <submittedName>
        <fullName evidence="1">Uncharacterized protein</fullName>
    </submittedName>
</protein>
<reference evidence="1 2" key="1">
    <citation type="journal article" date="2021" name="Elife">
        <title>Chloroplast acquisition without the gene transfer in kleptoplastic sea slugs, Plakobranchus ocellatus.</title>
        <authorList>
            <person name="Maeda T."/>
            <person name="Takahashi S."/>
            <person name="Yoshida T."/>
            <person name="Shimamura S."/>
            <person name="Takaki Y."/>
            <person name="Nagai Y."/>
            <person name="Toyoda A."/>
            <person name="Suzuki Y."/>
            <person name="Arimoto A."/>
            <person name="Ishii H."/>
            <person name="Satoh N."/>
            <person name="Nishiyama T."/>
            <person name="Hasebe M."/>
            <person name="Maruyama T."/>
            <person name="Minagawa J."/>
            <person name="Obokata J."/>
            <person name="Shigenobu S."/>
        </authorList>
    </citation>
    <scope>NUCLEOTIDE SEQUENCE [LARGE SCALE GENOMIC DNA]</scope>
</reference>
<comment type="caution">
    <text evidence="1">The sequence shown here is derived from an EMBL/GenBank/DDBJ whole genome shotgun (WGS) entry which is preliminary data.</text>
</comment>
<accession>A0AAV4DY17</accession>
<organism evidence="1 2">
    <name type="scientific">Plakobranchus ocellatus</name>
    <dbReference type="NCBI Taxonomy" id="259542"/>
    <lineage>
        <taxon>Eukaryota</taxon>
        <taxon>Metazoa</taxon>
        <taxon>Spiralia</taxon>
        <taxon>Lophotrochozoa</taxon>
        <taxon>Mollusca</taxon>
        <taxon>Gastropoda</taxon>
        <taxon>Heterobranchia</taxon>
        <taxon>Euthyneura</taxon>
        <taxon>Panpulmonata</taxon>
        <taxon>Sacoglossa</taxon>
        <taxon>Placobranchoidea</taxon>
        <taxon>Plakobranchidae</taxon>
        <taxon>Plakobranchus</taxon>
    </lineage>
</organism>
<dbReference type="Proteomes" id="UP000735302">
    <property type="component" value="Unassembled WGS sequence"/>
</dbReference>
<dbReference type="AlphaFoldDB" id="A0AAV4DY17"/>
<gene>
    <name evidence="1" type="ORF">PoB_007559500</name>
</gene>
<dbReference type="EMBL" id="BLXT01008457">
    <property type="protein sequence ID" value="GFO49090.1"/>
    <property type="molecule type" value="Genomic_DNA"/>
</dbReference>